<evidence type="ECO:0000313" key="1">
    <source>
        <dbReference type="EMBL" id="SVB33187.1"/>
    </source>
</evidence>
<organism evidence="1">
    <name type="scientific">marine metagenome</name>
    <dbReference type="NCBI Taxonomy" id="408172"/>
    <lineage>
        <taxon>unclassified sequences</taxon>
        <taxon>metagenomes</taxon>
        <taxon>ecological metagenomes</taxon>
    </lineage>
</organism>
<reference evidence="1" key="1">
    <citation type="submission" date="2018-05" db="EMBL/GenBank/DDBJ databases">
        <authorList>
            <person name="Lanie J.A."/>
            <person name="Ng W.-L."/>
            <person name="Kazmierczak K.M."/>
            <person name="Andrzejewski T.M."/>
            <person name="Davidsen T.M."/>
            <person name="Wayne K.J."/>
            <person name="Tettelin H."/>
            <person name="Glass J.I."/>
            <person name="Rusch D."/>
            <person name="Podicherti R."/>
            <person name="Tsui H.-C.T."/>
            <person name="Winkler M.E."/>
        </authorList>
    </citation>
    <scope>NUCLEOTIDE SEQUENCE</scope>
</reference>
<sequence length="24" mass="2584">MAIAINCFGIERLMSCAEDLGRGL</sequence>
<accession>A0A382D6G0</accession>
<proteinExistence type="predicted"/>
<gene>
    <name evidence="1" type="ORF">METZ01_LOCUS186041</name>
</gene>
<dbReference type="EMBL" id="UINC01037544">
    <property type="protein sequence ID" value="SVB33187.1"/>
    <property type="molecule type" value="Genomic_DNA"/>
</dbReference>
<name>A0A382D6G0_9ZZZZ</name>
<dbReference type="AlphaFoldDB" id="A0A382D6G0"/>
<protein>
    <submittedName>
        <fullName evidence="1">Uncharacterized protein</fullName>
    </submittedName>
</protein>